<dbReference type="HOGENOM" id="CLU_042344_2_1_9"/>
<comment type="catalytic activity">
    <reaction evidence="2">
        <text>L-proline + NADP(+) = (S)-1-pyrroline-5-carboxylate + NADPH + 2 H(+)</text>
        <dbReference type="Rhea" id="RHEA:14109"/>
        <dbReference type="ChEBI" id="CHEBI:15378"/>
        <dbReference type="ChEBI" id="CHEBI:17388"/>
        <dbReference type="ChEBI" id="CHEBI:57783"/>
        <dbReference type="ChEBI" id="CHEBI:58349"/>
        <dbReference type="ChEBI" id="CHEBI:60039"/>
        <dbReference type="EC" id="1.5.1.2"/>
    </reaction>
</comment>
<dbReference type="Pfam" id="PF03807">
    <property type="entry name" value="F420_oxidored"/>
    <property type="match status" value="1"/>
</dbReference>
<dbReference type="EMBL" id="CP000764">
    <property type="protein sequence ID" value="ABS23280.1"/>
    <property type="molecule type" value="Genomic_DNA"/>
</dbReference>
<dbReference type="GO" id="GO:0055129">
    <property type="term" value="P:L-proline biosynthetic process"/>
    <property type="evidence" value="ECO:0007669"/>
    <property type="project" value="UniProtKB-UniRule"/>
</dbReference>
<reference evidence="6 7" key="1">
    <citation type="journal article" date="2008" name="Chem. Biol. Interact.">
        <title>Extending the Bacillus cereus group genomics to putative food-borne pathogens of different toxicity.</title>
        <authorList>
            <person name="Lapidus A."/>
            <person name="Goltsman E."/>
            <person name="Auger S."/>
            <person name="Galleron N."/>
            <person name="Segurens B."/>
            <person name="Dossat C."/>
            <person name="Land M.L."/>
            <person name="Broussolle V."/>
            <person name="Brillard J."/>
            <person name="Guinebretiere M.H."/>
            <person name="Sanchis V."/>
            <person name="Nguen-The C."/>
            <person name="Lereclus D."/>
            <person name="Richardson P."/>
            <person name="Wincker P."/>
            <person name="Weissenbach J."/>
            <person name="Ehrlich S.D."/>
            <person name="Sorokin A."/>
        </authorList>
    </citation>
    <scope>NUCLEOTIDE SEQUENCE [LARGE SCALE GENOMIC DNA]</scope>
    <source>
        <strain evidence="7">DSM 22905 / CIP 110041 / 391-98 / NVH 391-98</strain>
    </source>
</reference>
<accession>A7GT22</accession>
<dbReference type="UniPathway" id="UPA00098">
    <property type="reaction ID" value="UER00361"/>
</dbReference>
<evidence type="ECO:0000259" key="5">
    <source>
        <dbReference type="Pfam" id="PF14748"/>
    </source>
</evidence>
<dbReference type="NCBIfam" id="NF005814">
    <property type="entry name" value="PRK07680.1"/>
    <property type="match status" value="1"/>
</dbReference>
<comment type="pathway">
    <text evidence="2">Amino-acid biosynthesis; L-proline biosynthesis; L-proline from L-glutamate 5-semialdehyde: step 1/1.</text>
</comment>
<dbReference type="PROSITE" id="PS00521">
    <property type="entry name" value="P5CR"/>
    <property type="match status" value="1"/>
</dbReference>
<proteinExistence type="inferred from homology"/>
<dbReference type="PANTHER" id="PTHR11645">
    <property type="entry name" value="PYRROLINE-5-CARBOXYLATE REDUCTASE"/>
    <property type="match status" value="1"/>
</dbReference>
<evidence type="ECO:0000313" key="7">
    <source>
        <dbReference type="Proteomes" id="UP000002300"/>
    </source>
</evidence>
<dbReference type="Pfam" id="PF14748">
    <property type="entry name" value="P5CR_dimer"/>
    <property type="match status" value="1"/>
</dbReference>
<dbReference type="STRING" id="315749.Bcer98_3054"/>
<evidence type="ECO:0000256" key="2">
    <source>
        <dbReference type="HAMAP-Rule" id="MF_01925"/>
    </source>
</evidence>
<comment type="similarity">
    <text evidence="1 2">Belongs to the pyrroline-5-carboxylate reductase family.</text>
</comment>
<dbReference type="PANTHER" id="PTHR11645:SF51">
    <property type="entry name" value="COME OPERON PROTEIN 4"/>
    <property type="match status" value="1"/>
</dbReference>
<keyword evidence="2" id="KW-0641">Proline biosynthesis</keyword>
<evidence type="ECO:0000259" key="4">
    <source>
        <dbReference type="Pfam" id="PF03807"/>
    </source>
</evidence>
<keyword evidence="2" id="KW-0028">Amino-acid biosynthesis</keyword>
<sequence length="283" mass="31566">MLRRRDETLNIGIIGTGNMGNILIDAFLETRAVKPSCLTIINRTPAKAYHIKEKYPSICIAKTVQEVIERSELVFICVKPLDIYPILKQHTAYLTDEKCLISITSPISASQLEKVVSCHVARIIPSITNRAFSGASLFTFGKNCSEEWKEQLLNLFKNISTPIIIEEDITRVSSDIASCGPAFFSYLLQAFIDAAVEQTKITHEEATTLASEMVIGMGKLLEKEIFTLPTLQEKVCVKGGVTGEGIQILKEHGGDMFHKLFERTHKKYAEDLAGAEEQFSRHT</sequence>
<dbReference type="FunFam" id="3.40.50.720:FF:000287">
    <property type="entry name" value="Pyrroline-5-carboxylate reductase"/>
    <property type="match status" value="1"/>
</dbReference>
<comment type="function">
    <text evidence="2">Catalyzes the reduction of 1-pyrroline-5-carboxylate (PCA) to L-proline.</text>
</comment>
<dbReference type="InterPro" id="IPR036291">
    <property type="entry name" value="NAD(P)-bd_dom_sf"/>
</dbReference>
<dbReference type="Gene3D" id="1.10.3730.10">
    <property type="entry name" value="ProC C-terminal domain-like"/>
    <property type="match status" value="1"/>
</dbReference>
<dbReference type="SUPFAM" id="SSF48179">
    <property type="entry name" value="6-phosphogluconate dehydrogenase C-terminal domain-like"/>
    <property type="match status" value="1"/>
</dbReference>
<dbReference type="eggNOG" id="COG0345">
    <property type="taxonomic scope" value="Bacteria"/>
</dbReference>
<dbReference type="FunFam" id="1.10.3730.10:FF:000002">
    <property type="entry name" value="Pyrroline-5-carboxylate reductase"/>
    <property type="match status" value="1"/>
</dbReference>
<evidence type="ECO:0000313" key="6">
    <source>
        <dbReference type="EMBL" id="ABS23280.1"/>
    </source>
</evidence>
<dbReference type="InterPro" id="IPR028939">
    <property type="entry name" value="P5C_Rdtase_cat_N"/>
</dbReference>
<dbReference type="GO" id="GO:0004735">
    <property type="term" value="F:pyrroline-5-carboxylate reductase activity"/>
    <property type="evidence" value="ECO:0007669"/>
    <property type="project" value="UniProtKB-UniRule"/>
</dbReference>
<keyword evidence="2" id="KW-0963">Cytoplasm</keyword>
<comment type="catalytic activity">
    <reaction evidence="2">
        <text>L-proline + NAD(+) = (S)-1-pyrroline-5-carboxylate + NADH + 2 H(+)</text>
        <dbReference type="Rhea" id="RHEA:14105"/>
        <dbReference type="ChEBI" id="CHEBI:15378"/>
        <dbReference type="ChEBI" id="CHEBI:17388"/>
        <dbReference type="ChEBI" id="CHEBI:57540"/>
        <dbReference type="ChEBI" id="CHEBI:57945"/>
        <dbReference type="ChEBI" id="CHEBI:60039"/>
        <dbReference type="EC" id="1.5.1.2"/>
    </reaction>
</comment>
<keyword evidence="2 6" id="KW-0560">Oxidoreductase</keyword>
<dbReference type="InterPro" id="IPR008927">
    <property type="entry name" value="6-PGluconate_DH-like_C_sf"/>
</dbReference>
<dbReference type="KEGG" id="bcy:Bcer98_3054"/>
<dbReference type="InterPro" id="IPR053790">
    <property type="entry name" value="P5CR-like_CS"/>
</dbReference>
<dbReference type="SUPFAM" id="SSF51735">
    <property type="entry name" value="NAD(P)-binding Rossmann-fold domains"/>
    <property type="match status" value="1"/>
</dbReference>
<dbReference type="InterPro" id="IPR029036">
    <property type="entry name" value="P5CR_dimer"/>
</dbReference>
<evidence type="ECO:0000256" key="3">
    <source>
        <dbReference type="PIRSR" id="PIRSR000193-1"/>
    </source>
</evidence>
<evidence type="ECO:0000256" key="1">
    <source>
        <dbReference type="ARBA" id="ARBA00005525"/>
    </source>
</evidence>
<dbReference type="Proteomes" id="UP000002300">
    <property type="component" value="Chromosome"/>
</dbReference>
<dbReference type="PIRSF" id="PIRSF000193">
    <property type="entry name" value="Pyrrol-5-carb_rd"/>
    <property type="match status" value="1"/>
</dbReference>
<organism evidence="6 7">
    <name type="scientific">Bacillus cytotoxicus (strain DSM 22905 / CIP 110041 / 391-98 / NVH 391-98)</name>
    <dbReference type="NCBI Taxonomy" id="315749"/>
    <lineage>
        <taxon>Bacteria</taxon>
        <taxon>Bacillati</taxon>
        <taxon>Bacillota</taxon>
        <taxon>Bacilli</taxon>
        <taxon>Bacillales</taxon>
        <taxon>Bacillaceae</taxon>
        <taxon>Bacillus</taxon>
        <taxon>Bacillus cereus group</taxon>
    </lineage>
</organism>
<dbReference type="AlphaFoldDB" id="A7GT22"/>
<dbReference type="InterPro" id="IPR000304">
    <property type="entry name" value="Pyrroline-COOH_reductase"/>
</dbReference>
<feature type="binding site" evidence="3">
    <location>
        <begin position="14"/>
        <end position="19"/>
    </location>
    <ligand>
        <name>NADP(+)</name>
        <dbReference type="ChEBI" id="CHEBI:58349"/>
    </ligand>
</feature>
<protein>
    <recommendedName>
        <fullName evidence="2">Pyrroline-5-carboxylate reductase</fullName>
        <shortName evidence="2">P5C reductase</shortName>
        <shortName evidence="2">P5CR</shortName>
        <ecNumber evidence="2">1.5.1.2</ecNumber>
    </recommendedName>
    <alternativeName>
        <fullName evidence="2">PCA reductase</fullName>
    </alternativeName>
</protein>
<feature type="domain" description="Pyrroline-5-carboxylate reductase dimerisation" evidence="5">
    <location>
        <begin position="170"/>
        <end position="270"/>
    </location>
</feature>
<dbReference type="Gene3D" id="3.40.50.720">
    <property type="entry name" value="NAD(P)-binding Rossmann-like Domain"/>
    <property type="match status" value="1"/>
</dbReference>
<gene>
    <name evidence="2" type="primary">proC</name>
    <name evidence="6" type="ordered locus">Bcer98_3054</name>
</gene>
<comment type="subcellular location">
    <subcellularLocation>
        <location evidence="2">Cytoplasm</location>
    </subcellularLocation>
</comment>
<feature type="domain" description="Pyrroline-5-carboxylate reductase catalytic N-terminal" evidence="4">
    <location>
        <begin position="11"/>
        <end position="105"/>
    </location>
</feature>
<dbReference type="HAMAP" id="MF_01925">
    <property type="entry name" value="P5C_reductase"/>
    <property type="match status" value="1"/>
</dbReference>
<keyword evidence="2 3" id="KW-0521">NADP</keyword>
<dbReference type="EC" id="1.5.1.2" evidence="2"/>
<dbReference type="GO" id="GO:0005737">
    <property type="term" value="C:cytoplasm"/>
    <property type="evidence" value="ECO:0007669"/>
    <property type="project" value="UniProtKB-SubCell"/>
</dbReference>
<name>A7GT22_BACCN</name>
<keyword evidence="7" id="KW-1185">Reference proteome</keyword>